<dbReference type="SUPFAM" id="SSF50249">
    <property type="entry name" value="Nucleic acid-binding proteins"/>
    <property type="match status" value="1"/>
</dbReference>
<dbReference type="CDD" id="cd02798">
    <property type="entry name" value="tRNA_bind_CsaA"/>
    <property type="match status" value="1"/>
</dbReference>
<keyword evidence="1 3" id="KW-0820">tRNA-binding</keyword>
<dbReference type="Pfam" id="PF01588">
    <property type="entry name" value="tRNA_bind"/>
    <property type="match status" value="1"/>
</dbReference>
<proteinExistence type="predicted"/>
<evidence type="ECO:0000256" key="3">
    <source>
        <dbReference type="PROSITE-ProRule" id="PRU00209"/>
    </source>
</evidence>
<evidence type="ECO:0000313" key="5">
    <source>
        <dbReference type="EMBL" id="AXY22866.1"/>
    </source>
</evidence>
<dbReference type="Gene3D" id="2.40.50.140">
    <property type="entry name" value="Nucleic acid-binding proteins"/>
    <property type="match status" value="1"/>
</dbReference>
<dbReference type="AlphaFoldDB" id="A0A347WDC3"/>
<gene>
    <name evidence="5" type="ORF">CD178_02112</name>
</gene>
<keyword evidence="6" id="KW-1185">Reference proteome</keyword>
<protein>
    <submittedName>
        <fullName evidence="5">tRNA-binding protein</fullName>
    </submittedName>
</protein>
<evidence type="ECO:0000313" key="6">
    <source>
        <dbReference type="Proteomes" id="UP000264120"/>
    </source>
</evidence>
<dbReference type="PROSITE" id="PS50886">
    <property type="entry name" value="TRBD"/>
    <property type="match status" value="1"/>
</dbReference>
<feature type="domain" description="TRNA-binding" evidence="4">
    <location>
        <begin position="44"/>
        <end position="148"/>
    </location>
</feature>
<keyword evidence="2 3" id="KW-0694">RNA-binding</keyword>
<dbReference type="NCBIfam" id="NF007495">
    <property type="entry name" value="PRK10089.1-4"/>
    <property type="match status" value="1"/>
</dbReference>
<dbReference type="GO" id="GO:0000049">
    <property type="term" value="F:tRNA binding"/>
    <property type="evidence" value="ECO:0007669"/>
    <property type="project" value="UniProtKB-UniRule"/>
</dbReference>
<accession>A0A347WDC3</accession>
<evidence type="ECO:0000256" key="1">
    <source>
        <dbReference type="ARBA" id="ARBA00022555"/>
    </source>
</evidence>
<organism evidence="5 6">
    <name type="scientific">Komagataeibacter saccharivorans</name>
    <dbReference type="NCBI Taxonomy" id="265959"/>
    <lineage>
        <taxon>Bacteria</taxon>
        <taxon>Pseudomonadati</taxon>
        <taxon>Pseudomonadota</taxon>
        <taxon>Alphaproteobacteria</taxon>
        <taxon>Acetobacterales</taxon>
        <taxon>Acetobacteraceae</taxon>
        <taxon>Komagataeibacter</taxon>
    </lineage>
</organism>
<dbReference type="KEGG" id="ksc:CD178_02112"/>
<name>A0A347WDC3_9PROT</name>
<dbReference type="EMBL" id="CP023036">
    <property type="protein sequence ID" value="AXY22866.1"/>
    <property type="molecule type" value="Genomic_DNA"/>
</dbReference>
<evidence type="ECO:0000259" key="4">
    <source>
        <dbReference type="PROSITE" id="PS50886"/>
    </source>
</evidence>
<dbReference type="Proteomes" id="UP000264120">
    <property type="component" value="Chromosome"/>
</dbReference>
<evidence type="ECO:0000256" key="2">
    <source>
        <dbReference type="ARBA" id="ARBA00022884"/>
    </source>
</evidence>
<reference evidence="5 6" key="1">
    <citation type="submission" date="2017-08" db="EMBL/GenBank/DDBJ databases">
        <title>Complete genome sequence of Gluconacetobacter saccharivorans CV1 isolated from Fermented Vinegar.</title>
        <authorList>
            <person name="Kim S.-Y."/>
        </authorList>
    </citation>
    <scope>NUCLEOTIDE SEQUENCE [LARGE SCALE GENOMIC DNA]</scope>
    <source>
        <strain evidence="5 6">CV1</strain>
    </source>
</reference>
<dbReference type="InterPro" id="IPR012340">
    <property type="entry name" value="NA-bd_OB-fold"/>
</dbReference>
<dbReference type="InterPro" id="IPR002547">
    <property type="entry name" value="tRNA-bd_dom"/>
</dbReference>
<sequence length="148" mass="16452">MKNILWWPLKFAFPCLQIRTNTGKSCSMTDPAKHAVVPSTQGDTRDWLDIRAGTVVDAQPVHEARQHAMRLTIDFGPHIGMRSSVVQVNHRYIPARLVGRQICAVINMPPRQVGSFRSEVLTLGMPDSNGEVVLIRPDGRVPDGGKLF</sequence>